<evidence type="ECO:0000313" key="3">
    <source>
        <dbReference type="Proteomes" id="UP001342314"/>
    </source>
</evidence>
<feature type="region of interest" description="Disordered" evidence="1">
    <location>
        <begin position="102"/>
        <end position="125"/>
    </location>
</feature>
<feature type="region of interest" description="Disordered" evidence="1">
    <location>
        <begin position="260"/>
        <end position="308"/>
    </location>
</feature>
<feature type="compositionally biased region" description="Polar residues" evidence="1">
    <location>
        <begin position="12"/>
        <end position="21"/>
    </location>
</feature>
<feature type="compositionally biased region" description="Basic and acidic residues" evidence="1">
    <location>
        <begin position="23"/>
        <end position="40"/>
    </location>
</feature>
<feature type="region of interest" description="Disordered" evidence="1">
    <location>
        <begin position="200"/>
        <end position="226"/>
    </location>
</feature>
<evidence type="ECO:0000256" key="1">
    <source>
        <dbReference type="SAM" id="MobiDB-lite"/>
    </source>
</evidence>
<feature type="compositionally biased region" description="Basic and acidic residues" evidence="1">
    <location>
        <begin position="260"/>
        <end position="269"/>
    </location>
</feature>
<feature type="compositionally biased region" description="Acidic residues" evidence="1">
    <location>
        <begin position="282"/>
        <end position="298"/>
    </location>
</feature>
<feature type="compositionally biased region" description="Low complexity" evidence="1">
    <location>
        <begin position="102"/>
        <end position="121"/>
    </location>
</feature>
<protein>
    <submittedName>
        <fullName evidence="2">Uncharacterized protein</fullName>
    </submittedName>
</protein>
<accession>A0AAV5GEM5</accession>
<name>A0AAV5GEM5_9BASI</name>
<feature type="compositionally biased region" description="Basic and acidic residues" evidence="1">
    <location>
        <begin position="49"/>
        <end position="65"/>
    </location>
</feature>
<dbReference type="EMBL" id="BQKY01000002">
    <property type="protein sequence ID" value="GJN87782.1"/>
    <property type="molecule type" value="Genomic_DNA"/>
</dbReference>
<reference evidence="2 3" key="1">
    <citation type="submission" date="2021-12" db="EMBL/GenBank/DDBJ databases">
        <title>High titer production of polyol ester of fatty acids by Rhodotorula paludigena BS15 towards product separation-free biomass refinery.</title>
        <authorList>
            <person name="Mano J."/>
            <person name="Ono H."/>
            <person name="Tanaka T."/>
            <person name="Naito K."/>
            <person name="Sushida H."/>
            <person name="Ike M."/>
            <person name="Tokuyasu K."/>
            <person name="Kitaoka M."/>
        </authorList>
    </citation>
    <scope>NUCLEOTIDE SEQUENCE [LARGE SCALE GENOMIC DNA]</scope>
    <source>
        <strain evidence="2 3">BS15</strain>
    </source>
</reference>
<sequence>MFAVQPARSSFEPFSSFTGSLDQPRRALEEVRQRLDDSRRQVAAAASDAEQRPDESLSLTERAEASARESLERTVDFATRLDQLAQTLNAIAQRATALSPDLDTLTSDASPSSPDSLTSASRTDSMRHTIRQLILASRRVSAAVDRHRESVASASAAAAPAPASPPAPGPAVHARMPVILPSPIAQPSSPWFLAPPDPLSSPSRRFTASPLPLSPSSPAAPPARENYAGEHAQLERIAALQRDIQHRASELRQLRLRGRELEREGRRVALGEAGTGAAGGGEGDEGEKEEEEDDEGDAHDEVREGGAPLARALRLPHAELFAGASETVPRRQRVAAADYRAEGTGAKRSTTVAEAQRDYEVWAFCGR</sequence>
<dbReference type="Proteomes" id="UP001342314">
    <property type="component" value="Unassembled WGS sequence"/>
</dbReference>
<feature type="region of interest" description="Disordered" evidence="1">
    <location>
        <begin position="1"/>
        <end position="65"/>
    </location>
</feature>
<proteinExistence type="predicted"/>
<evidence type="ECO:0000313" key="2">
    <source>
        <dbReference type="EMBL" id="GJN87782.1"/>
    </source>
</evidence>
<organism evidence="2 3">
    <name type="scientific">Rhodotorula paludigena</name>
    <dbReference type="NCBI Taxonomy" id="86838"/>
    <lineage>
        <taxon>Eukaryota</taxon>
        <taxon>Fungi</taxon>
        <taxon>Dikarya</taxon>
        <taxon>Basidiomycota</taxon>
        <taxon>Pucciniomycotina</taxon>
        <taxon>Microbotryomycetes</taxon>
        <taxon>Sporidiobolales</taxon>
        <taxon>Sporidiobolaceae</taxon>
        <taxon>Rhodotorula</taxon>
    </lineage>
</organism>
<gene>
    <name evidence="2" type="ORF">Rhopal_000737-T1</name>
</gene>
<feature type="compositionally biased region" description="Pro residues" evidence="1">
    <location>
        <begin position="212"/>
        <end position="221"/>
    </location>
</feature>
<keyword evidence="3" id="KW-1185">Reference proteome</keyword>
<comment type="caution">
    <text evidence="2">The sequence shown here is derived from an EMBL/GenBank/DDBJ whole genome shotgun (WGS) entry which is preliminary data.</text>
</comment>
<dbReference type="AlphaFoldDB" id="A0AAV5GEM5"/>